<dbReference type="EMBL" id="FQWL01000001">
    <property type="protein sequence ID" value="SHG27968.1"/>
    <property type="molecule type" value="Genomic_DNA"/>
</dbReference>
<dbReference type="STRING" id="570519.SAMN04488116_0724"/>
<gene>
    <name evidence="2" type="ORF">SAMN04488116_0724</name>
</gene>
<reference evidence="3" key="1">
    <citation type="submission" date="2016-11" db="EMBL/GenBank/DDBJ databases">
        <authorList>
            <person name="Varghese N."/>
            <person name="Submissions S."/>
        </authorList>
    </citation>
    <scope>NUCLEOTIDE SEQUENCE [LARGE SCALE GENOMIC DNA]</scope>
    <source>
        <strain evidence="3">DSM 22638</strain>
    </source>
</reference>
<evidence type="ECO:0000313" key="3">
    <source>
        <dbReference type="Proteomes" id="UP000184532"/>
    </source>
</evidence>
<keyword evidence="3" id="KW-1185">Reference proteome</keyword>
<protein>
    <submittedName>
        <fullName evidence="2">SnoaL-like domain-containing protein</fullName>
    </submittedName>
</protein>
<sequence>MKQFFTLILLLGFGISSAQQKKEIPKETLEAIKTDIWIPFMESYAQLDSDMLKSVHSSDIVRVTIDQNEVRTGEPYLDYFGAFLDQTKEQGGKLAIAFAISSTAIDESGKIAYQTGYYRFGAARDANSEFKTRGYGRFNVGLRLANNGWKIWLDSDKRVDITADEFNGQEIVYELDPVD</sequence>
<dbReference type="SUPFAM" id="SSF54427">
    <property type="entry name" value="NTF2-like"/>
    <property type="match status" value="1"/>
</dbReference>
<accession>A0A1M5IHZ1</accession>
<dbReference type="InterPro" id="IPR037401">
    <property type="entry name" value="SnoaL-like"/>
</dbReference>
<dbReference type="RefSeq" id="WP_073176513.1">
    <property type="nucleotide sequence ID" value="NZ_FQWL01000001.1"/>
</dbReference>
<dbReference type="InterPro" id="IPR032710">
    <property type="entry name" value="NTF2-like_dom_sf"/>
</dbReference>
<evidence type="ECO:0000313" key="2">
    <source>
        <dbReference type="EMBL" id="SHG27968.1"/>
    </source>
</evidence>
<dbReference type="Proteomes" id="UP000184532">
    <property type="component" value="Unassembled WGS sequence"/>
</dbReference>
<proteinExistence type="predicted"/>
<evidence type="ECO:0000259" key="1">
    <source>
        <dbReference type="Pfam" id="PF13474"/>
    </source>
</evidence>
<name>A0A1M5IHZ1_9FLAO</name>
<dbReference type="Pfam" id="PF13474">
    <property type="entry name" value="SnoaL_3"/>
    <property type="match status" value="1"/>
</dbReference>
<dbReference type="AlphaFoldDB" id="A0A1M5IHZ1"/>
<dbReference type="Gene3D" id="3.10.450.50">
    <property type="match status" value="1"/>
</dbReference>
<dbReference type="OrthoDB" id="951068at2"/>
<feature type="domain" description="SnoaL-like" evidence="1">
    <location>
        <begin position="40"/>
        <end position="152"/>
    </location>
</feature>
<organism evidence="2 3">
    <name type="scientific">Flagellimonas flava</name>
    <dbReference type="NCBI Taxonomy" id="570519"/>
    <lineage>
        <taxon>Bacteria</taxon>
        <taxon>Pseudomonadati</taxon>
        <taxon>Bacteroidota</taxon>
        <taxon>Flavobacteriia</taxon>
        <taxon>Flavobacteriales</taxon>
        <taxon>Flavobacteriaceae</taxon>
        <taxon>Flagellimonas</taxon>
    </lineage>
</organism>